<evidence type="ECO:0000256" key="1">
    <source>
        <dbReference type="ARBA" id="ARBA00004406"/>
    </source>
</evidence>
<keyword evidence="5" id="KW-0752">Steroid biosynthesis</keyword>
<evidence type="ECO:0000256" key="9">
    <source>
        <dbReference type="ARBA" id="ARBA00023136"/>
    </source>
</evidence>
<evidence type="ECO:0000256" key="7">
    <source>
        <dbReference type="ARBA" id="ARBA00023027"/>
    </source>
</evidence>
<evidence type="ECO:0000259" key="18">
    <source>
        <dbReference type="PROSITE" id="PS50127"/>
    </source>
</evidence>
<evidence type="ECO:0000256" key="3">
    <source>
        <dbReference type="ARBA" id="ARBA00022516"/>
    </source>
</evidence>
<dbReference type="InterPro" id="IPR036291">
    <property type="entry name" value="NAD(P)-bd_dom_sf"/>
</dbReference>
<dbReference type="Proteomes" id="UP000698800">
    <property type="component" value="Unassembled WGS sequence"/>
</dbReference>
<keyword evidence="3" id="KW-0444">Lipid biosynthesis</keyword>
<dbReference type="Pfam" id="PF00179">
    <property type="entry name" value="UQ_con"/>
    <property type="match status" value="2"/>
</dbReference>
<gene>
    <name evidence="19" type="ORF">FGG08_004573</name>
</gene>
<feature type="compositionally biased region" description="Acidic residues" evidence="17">
    <location>
        <begin position="189"/>
        <end position="198"/>
    </location>
</feature>
<dbReference type="SUPFAM" id="SSF54495">
    <property type="entry name" value="UBC-like"/>
    <property type="match status" value="2"/>
</dbReference>
<keyword evidence="8" id="KW-0443">Lipid metabolism</keyword>
<dbReference type="FunFam" id="3.40.50.720:FF:000346">
    <property type="entry name" value="C-3 sterol dehydrogenase/C-4 decarboxylase"/>
    <property type="match status" value="1"/>
</dbReference>
<comment type="subcellular location">
    <subcellularLocation>
        <location evidence="1">Endoplasmic reticulum membrane</location>
        <topology evidence="1">Peripheral membrane protein</topology>
    </subcellularLocation>
</comment>
<dbReference type="Pfam" id="PF01073">
    <property type="entry name" value="3Beta_HSD"/>
    <property type="match status" value="1"/>
</dbReference>
<feature type="domain" description="UBC core" evidence="18">
    <location>
        <begin position="296"/>
        <end position="444"/>
    </location>
</feature>
<keyword evidence="6" id="KW-0560">Oxidoreductase</keyword>
<reference evidence="19" key="1">
    <citation type="submission" date="2021-03" db="EMBL/GenBank/DDBJ databases">
        <title>Comparative genomics and phylogenomic investigation of the class Geoglossomycetes provide insights into ecological specialization and systematics.</title>
        <authorList>
            <person name="Melie T."/>
            <person name="Pirro S."/>
            <person name="Miller A.N."/>
            <person name="Quandt A."/>
        </authorList>
    </citation>
    <scope>NUCLEOTIDE SEQUENCE</scope>
    <source>
        <strain evidence="19">GBOQ0MN5Z8</strain>
    </source>
</reference>
<evidence type="ECO:0000256" key="12">
    <source>
        <dbReference type="ARBA" id="ARBA00067985"/>
    </source>
</evidence>
<comment type="caution">
    <text evidence="19">The sequence shown here is derived from an EMBL/GenBank/DDBJ whole genome shotgun (WGS) entry which is preliminary data.</text>
</comment>
<evidence type="ECO:0000256" key="11">
    <source>
        <dbReference type="ARBA" id="ARBA00067470"/>
    </source>
</evidence>
<dbReference type="CDD" id="cd00195">
    <property type="entry name" value="UBCc_UEV"/>
    <property type="match status" value="1"/>
</dbReference>
<dbReference type="InterPro" id="IPR000608">
    <property type="entry name" value="UBC"/>
</dbReference>
<evidence type="ECO:0000256" key="2">
    <source>
        <dbReference type="ARBA" id="ARBA00009219"/>
    </source>
</evidence>
<comment type="subunit">
    <text evidence="10">Heterotetramer of ERG25, ERG26, ERG27 and ERG28. ERG28 acts as a scaffold to tether ERG27 and other 4,4-demethylation-related enzymes, forming a demethylation enzyme complex, in the endoplasmic reticulum.</text>
</comment>
<evidence type="ECO:0000256" key="16">
    <source>
        <dbReference type="ARBA" id="ARBA00082106"/>
    </source>
</evidence>
<feature type="domain" description="UBC core" evidence="18">
    <location>
        <begin position="4"/>
        <end position="163"/>
    </location>
</feature>
<dbReference type="SMART" id="SM00212">
    <property type="entry name" value="UBCc"/>
    <property type="match status" value="1"/>
</dbReference>
<organism evidence="19 20">
    <name type="scientific">Glutinoglossum americanum</name>
    <dbReference type="NCBI Taxonomy" id="1670608"/>
    <lineage>
        <taxon>Eukaryota</taxon>
        <taxon>Fungi</taxon>
        <taxon>Dikarya</taxon>
        <taxon>Ascomycota</taxon>
        <taxon>Pezizomycotina</taxon>
        <taxon>Geoglossomycetes</taxon>
        <taxon>Geoglossales</taxon>
        <taxon>Geoglossaceae</taxon>
        <taxon>Glutinoglossum</taxon>
    </lineage>
</organism>
<dbReference type="InterPro" id="IPR002225">
    <property type="entry name" value="3Beta_OHSteriod_DH/Estase"/>
</dbReference>
<dbReference type="PANTHER" id="PTHR43000">
    <property type="entry name" value="DTDP-D-GLUCOSE 4,6-DEHYDRATASE-RELATED"/>
    <property type="match status" value="1"/>
</dbReference>
<accession>A0A9P8I0A4</accession>
<dbReference type="GO" id="GO:0006696">
    <property type="term" value="P:ergosterol biosynthetic process"/>
    <property type="evidence" value="ECO:0007669"/>
    <property type="project" value="UniProtKB-ARBA"/>
</dbReference>
<evidence type="ECO:0000256" key="13">
    <source>
        <dbReference type="ARBA" id="ARBA00081267"/>
    </source>
</evidence>
<keyword evidence="9" id="KW-0472">Membrane</keyword>
<sequence length="834" mass="93542">MSNHSIIRLTRELSDIQKSADLCTSNLALPCRDVDVRNVKAIIIGPPESPYEFGFFEFSREYPGKAPSVTATTTNGGRCRFNPNIYAQGKVCLSILGTWRGERGEEWSSAQGLESILISIQSLMSSNPYENEPGFEDAKSENDQKNIADYVAKIRHETLRISVIQRLEEYLGINPDGTVQAPPSSASDDSGDGEDAALDDLSPVFEPFKDLCKRRFLWYYDSYLLTISENKGKVTEGQPFAKMPFECTGNGMEGKFGYPELERRLKFIGEMLDKETENWAAEGLLAKKKETGVAANLQRQFEQTVEFYKKDDSVTLDIELVENNPFVWQVTYFGRPMTNLDGGLFKIGIYFSPRFPEEQPRVKFATPLFHHRISKDGVPCYFPKRTEEAKSHVEAIIEALEEESPPYDPRTMVNPEASKLYWGTKDQKKDYNRRLRRSVQRSMEGSSFLSTKLANNIIVVIIDPKMAAPNLPSLGSVIITGGCGMLGHHIVNLLHQRHPQSQISVIDIHTSRNRHTDPQIKYFDADITSQDAVLAVFREVQPDIVIHTASPTLMGGSKEFFEKVNVGGTRCLLEVSAEMGVKGFVYTSSASVISDGVSDLINADERWPYVPQNLQNEIYSQSKADAEVLVLAANRGASGMLTTALRPAGIFGEGDVQLVVRMYDAYKSGKTGFQLGDNNNLFDFTYVTNVAHAHLLAAVALKYTHSTKMPVPEERKVDGETFFITNDQPTYFWDFSRTVWKAAGDTTGIDVKIISKDIGLALATIMEWLWWAAGKVPSLSRKQVKFSCMTRYYNIGKAKERLGYKPIVSLPDGIERTMKWIMDQEAAENEKKSQ</sequence>
<evidence type="ECO:0000256" key="6">
    <source>
        <dbReference type="ARBA" id="ARBA00023002"/>
    </source>
</evidence>
<evidence type="ECO:0000256" key="8">
    <source>
        <dbReference type="ARBA" id="ARBA00023098"/>
    </source>
</evidence>
<evidence type="ECO:0000313" key="20">
    <source>
        <dbReference type="Proteomes" id="UP000698800"/>
    </source>
</evidence>
<feature type="region of interest" description="Disordered" evidence="17">
    <location>
        <begin position="174"/>
        <end position="198"/>
    </location>
</feature>
<evidence type="ECO:0000256" key="17">
    <source>
        <dbReference type="SAM" id="MobiDB-lite"/>
    </source>
</evidence>
<dbReference type="EMBL" id="JAGHQL010000094">
    <property type="protein sequence ID" value="KAH0538856.1"/>
    <property type="molecule type" value="Genomic_DNA"/>
</dbReference>
<keyword evidence="4" id="KW-0256">Endoplasmic reticulum</keyword>
<protein>
    <recommendedName>
        <fullName evidence="12">Sterol-4-alpha-carboxylate 3-dehydrogenase ERG26, decarboxylating</fullName>
    </recommendedName>
    <alternativeName>
        <fullName evidence="15 16">C-3 Sterol dehydrogenase ERG26</fullName>
    </alternativeName>
    <alternativeName>
        <fullName evidence="13 14">C-4 decarboxylase ERG26</fullName>
    </alternativeName>
    <alternativeName>
        <fullName evidence="11">Sterol-4-alpha-carboxylate 3-dehydrogenase erg26, decarboxylating</fullName>
    </alternativeName>
</protein>
<evidence type="ECO:0000256" key="14">
    <source>
        <dbReference type="ARBA" id="ARBA00081397"/>
    </source>
</evidence>
<dbReference type="AlphaFoldDB" id="A0A9P8I0A4"/>
<comment type="similarity">
    <text evidence="2">Belongs to the 3-beta-HSD family.</text>
</comment>
<dbReference type="Gene3D" id="3.10.110.10">
    <property type="entry name" value="Ubiquitin Conjugating Enzyme"/>
    <property type="match status" value="2"/>
</dbReference>
<dbReference type="SUPFAM" id="SSF51735">
    <property type="entry name" value="NAD(P)-binding Rossmann-fold domains"/>
    <property type="match status" value="1"/>
</dbReference>
<dbReference type="PROSITE" id="PS50127">
    <property type="entry name" value="UBC_2"/>
    <property type="match status" value="2"/>
</dbReference>
<evidence type="ECO:0000313" key="19">
    <source>
        <dbReference type="EMBL" id="KAH0538856.1"/>
    </source>
</evidence>
<evidence type="ECO:0000256" key="10">
    <source>
        <dbReference type="ARBA" id="ARBA00046995"/>
    </source>
</evidence>
<dbReference type="InterPro" id="IPR016135">
    <property type="entry name" value="UBQ-conjugating_enzyme/RWD"/>
</dbReference>
<dbReference type="OrthoDB" id="1926878at2759"/>
<dbReference type="GO" id="GO:0005789">
    <property type="term" value="C:endoplasmic reticulum membrane"/>
    <property type="evidence" value="ECO:0007669"/>
    <property type="project" value="UniProtKB-SubCell"/>
</dbReference>
<evidence type="ECO:0000256" key="5">
    <source>
        <dbReference type="ARBA" id="ARBA00022955"/>
    </source>
</evidence>
<evidence type="ECO:0000256" key="4">
    <source>
        <dbReference type="ARBA" id="ARBA00022824"/>
    </source>
</evidence>
<keyword evidence="20" id="KW-1185">Reference proteome</keyword>
<proteinExistence type="inferred from homology"/>
<dbReference type="Gene3D" id="3.40.50.720">
    <property type="entry name" value="NAD(P)-binding Rossmann-like Domain"/>
    <property type="match status" value="1"/>
</dbReference>
<keyword evidence="7" id="KW-0520">NAD</keyword>
<name>A0A9P8I0A4_9PEZI</name>
<dbReference type="GO" id="GO:0000252">
    <property type="term" value="F:3-beta-hydroxysteroid dehydrogenase [NAD(P)+]/C4-decarboxylase activity"/>
    <property type="evidence" value="ECO:0007669"/>
    <property type="project" value="UniProtKB-ARBA"/>
</dbReference>
<dbReference type="CDD" id="cd23809">
    <property type="entry name" value="UBCc_UBE2Z"/>
    <property type="match status" value="1"/>
</dbReference>
<evidence type="ECO:0000256" key="15">
    <source>
        <dbReference type="ARBA" id="ARBA00081452"/>
    </source>
</evidence>